<evidence type="ECO:0000256" key="5">
    <source>
        <dbReference type="ARBA" id="ARBA00022807"/>
    </source>
</evidence>
<dbReference type="GO" id="GO:2000660">
    <property type="term" value="P:negative regulation of interleukin-1-mediated signaling pathway"/>
    <property type="evidence" value="ECO:0007669"/>
    <property type="project" value="TreeGrafter"/>
</dbReference>
<keyword evidence="4" id="KW-0833">Ubl conjugation pathway</keyword>
<feature type="domain" description="OTU" evidence="7">
    <location>
        <begin position="28"/>
        <end position="145"/>
    </location>
</feature>
<dbReference type="GO" id="GO:0004843">
    <property type="term" value="F:cysteine-type deubiquitinase activity"/>
    <property type="evidence" value="ECO:0007669"/>
    <property type="project" value="UniProtKB-EC"/>
</dbReference>
<dbReference type="GO" id="GO:0016579">
    <property type="term" value="P:protein deubiquitination"/>
    <property type="evidence" value="ECO:0007669"/>
    <property type="project" value="TreeGrafter"/>
</dbReference>
<protein>
    <recommendedName>
        <fullName evidence="2">ubiquitinyl hydrolase 1</fullName>
        <ecNumber evidence="2">3.4.19.12</ecNumber>
    </recommendedName>
</protein>
<sequence length="418" mass="47570">MDSGGNMQSNEERNAEKQMDNYLKAMGFHRKKIAKDGSCLFRAVAEQVLHCQSLHTEVRTKCVEFLKQNRDSYEAFIEGNFEEYLSKLQDPQQWVGEVEINALAVMYNEDPQPDIFQQNAFKHLNSPLVRLCFLNGNHYDSVYPISHMKSAALCQSILYELLYEGVFRVDRSSLPCQRMSRATDLLSDDCMAVCGSSDESDQETHDGFCSCLVPDPLWVTLCVFQGRGRARSLPERVRRSLNPTLLRNVDYDIWHKTKRGGRDRNSQLRLHLNLTALQNHKLLPNISGRVSVLLVSVSWMFEAFSSLTEWEGRGRGRGRGKPIPASSSSSVSQATAVGSSGRMQKQHSWPPQATVEEQEKPSRSEFTSFHPDQSNDHFSFNSVLNYLIYVFLLSASTLFCENCRRAVMISFFLKSFTS</sequence>
<dbReference type="GeneTree" id="ENSGT00940000159922"/>
<dbReference type="PROSITE" id="PS50802">
    <property type="entry name" value="OTU"/>
    <property type="match status" value="1"/>
</dbReference>
<keyword evidence="9" id="KW-1185">Reference proteome</keyword>
<dbReference type="STRING" id="32473.ENSXCOP00000009832"/>
<dbReference type="InterPro" id="IPR003323">
    <property type="entry name" value="OTU_dom"/>
</dbReference>
<comment type="catalytic activity">
    <reaction evidence="1">
        <text>Thiol-dependent hydrolysis of ester, thioester, amide, peptide and isopeptide bonds formed by the C-terminal Gly of ubiquitin (a 76-residue protein attached to proteins as an intracellular targeting signal).</text>
        <dbReference type="EC" id="3.4.19.12"/>
    </reaction>
</comment>
<keyword evidence="5" id="KW-0788">Thiol protease</keyword>
<feature type="compositionally biased region" description="Polar residues" evidence="6">
    <location>
        <begin position="342"/>
        <end position="351"/>
    </location>
</feature>
<organism evidence="8 9">
    <name type="scientific">Xiphophorus couchianus</name>
    <name type="common">Monterrey platyfish</name>
    <dbReference type="NCBI Taxonomy" id="32473"/>
    <lineage>
        <taxon>Eukaryota</taxon>
        <taxon>Metazoa</taxon>
        <taxon>Chordata</taxon>
        <taxon>Craniata</taxon>
        <taxon>Vertebrata</taxon>
        <taxon>Euteleostomi</taxon>
        <taxon>Actinopterygii</taxon>
        <taxon>Neopterygii</taxon>
        <taxon>Teleostei</taxon>
        <taxon>Neoteleostei</taxon>
        <taxon>Acanthomorphata</taxon>
        <taxon>Ovalentaria</taxon>
        <taxon>Atherinomorphae</taxon>
        <taxon>Cyprinodontiformes</taxon>
        <taxon>Poeciliidae</taxon>
        <taxon>Poeciliinae</taxon>
        <taxon>Xiphophorus</taxon>
    </lineage>
</organism>
<dbReference type="GO" id="GO:0061578">
    <property type="term" value="F:K63-linked deubiquitinase activity"/>
    <property type="evidence" value="ECO:0007669"/>
    <property type="project" value="TreeGrafter"/>
</dbReference>
<dbReference type="GO" id="GO:0006508">
    <property type="term" value="P:proteolysis"/>
    <property type="evidence" value="ECO:0007669"/>
    <property type="project" value="UniProtKB-KW"/>
</dbReference>
<keyword evidence="5" id="KW-0378">Hydrolase</keyword>
<dbReference type="InterPro" id="IPR038765">
    <property type="entry name" value="Papain-like_cys_pep_sf"/>
</dbReference>
<evidence type="ECO:0000256" key="2">
    <source>
        <dbReference type="ARBA" id="ARBA00012759"/>
    </source>
</evidence>
<dbReference type="AlphaFoldDB" id="A0A3B5LG52"/>
<evidence type="ECO:0000256" key="6">
    <source>
        <dbReference type="SAM" id="MobiDB-lite"/>
    </source>
</evidence>
<proteinExistence type="predicted"/>
<evidence type="ECO:0000313" key="9">
    <source>
        <dbReference type="Proteomes" id="UP000261380"/>
    </source>
</evidence>
<feature type="region of interest" description="Disordered" evidence="6">
    <location>
        <begin position="312"/>
        <end position="368"/>
    </location>
</feature>
<evidence type="ECO:0000256" key="1">
    <source>
        <dbReference type="ARBA" id="ARBA00000707"/>
    </source>
</evidence>
<evidence type="ECO:0000256" key="3">
    <source>
        <dbReference type="ARBA" id="ARBA00022670"/>
    </source>
</evidence>
<dbReference type="PANTHER" id="PTHR12419">
    <property type="entry name" value="OTU DOMAIN CONTAINING PROTEIN"/>
    <property type="match status" value="1"/>
</dbReference>
<dbReference type="InterPro" id="IPR050704">
    <property type="entry name" value="Peptidase_C85-like"/>
</dbReference>
<dbReference type="GO" id="GO:0034122">
    <property type="term" value="P:negative regulation of toll-like receptor signaling pathway"/>
    <property type="evidence" value="ECO:0007669"/>
    <property type="project" value="TreeGrafter"/>
</dbReference>
<dbReference type="PANTHER" id="PTHR12419:SF9">
    <property type="entry name" value="OTU DOMAIN-CONTAINING PROTEIN 4"/>
    <property type="match status" value="1"/>
</dbReference>
<reference evidence="8" key="2">
    <citation type="submission" date="2025-09" db="UniProtKB">
        <authorList>
            <consortium name="Ensembl"/>
        </authorList>
    </citation>
    <scope>IDENTIFICATION</scope>
</reference>
<dbReference type="SUPFAM" id="SSF54001">
    <property type="entry name" value="Cysteine proteinases"/>
    <property type="match status" value="1"/>
</dbReference>
<name>A0A3B5LG52_9TELE</name>
<feature type="compositionally biased region" description="Low complexity" evidence="6">
    <location>
        <begin position="325"/>
        <end position="341"/>
    </location>
</feature>
<dbReference type="Gene3D" id="3.90.70.80">
    <property type="match status" value="1"/>
</dbReference>
<reference evidence="8" key="1">
    <citation type="submission" date="2025-08" db="UniProtKB">
        <authorList>
            <consortium name="Ensembl"/>
        </authorList>
    </citation>
    <scope>IDENTIFICATION</scope>
</reference>
<evidence type="ECO:0000259" key="7">
    <source>
        <dbReference type="PROSITE" id="PS50802"/>
    </source>
</evidence>
<accession>A0A3B5LG52</accession>
<keyword evidence="3" id="KW-0645">Protease</keyword>
<evidence type="ECO:0000313" key="8">
    <source>
        <dbReference type="Ensembl" id="ENSXCOP00000009832.1"/>
    </source>
</evidence>
<dbReference type="Ensembl" id="ENSXCOT00000009950.1">
    <property type="protein sequence ID" value="ENSXCOP00000009832.1"/>
    <property type="gene ID" value="ENSXCOG00000007467.1"/>
</dbReference>
<dbReference type="Pfam" id="PF02338">
    <property type="entry name" value="OTU"/>
    <property type="match status" value="1"/>
</dbReference>
<dbReference type="GO" id="GO:1903093">
    <property type="term" value="P:regulation of protein K48-linked deubiquitination"/>
    <property type="evidence" value="ECO:0007669"/>
    <property type="project" value="TreeGrafter"/>
</dbReference>
<evidence type="ECO:0000256" key="4">
    <source>
        <dbReference type="ARBA" id="ARBA00022786"/>
    </source>
</evidence>
<dbReference type="Proteomes" id="UP000261380">
    <property type="component" value="Unplaced"/>
</dbReference>
<dbReference type="EC" id="3.4.19.12" evidence="2"/>